<dbReference type="InterPro" id="IPR013509">
    <property type="entry name" value="RNR_lsu_N"/>
</dbReference>
<protein>
    <recommendedName>
        <fullName evidence="11">Vitamin B12-dependent ribonucleotide reductase</fullName>
        <ecNumber evidence="11">1.17.4.1</ecNumber>
    </recommendedName>
</protein>
<dbReference type="GO" id="GO:0009263">
    <property type="term" value="P:deoxyribonucleotide biosynthetic process"/>
    <property type="evidence" value="ECO:0007669"/>
    <property type="project" value="UniProtKB-KW"/>
</dbReference>
<name>A0A1Y5TDU5_9RHOB</name>
<dbReference type="Pfam" id="PF00317">
    <property type="entry name" value="Ribonuc_red_lgN"/>
    <property type="match status" value="1"/>
</dbReference>
<dbReference type="InterPro" id="IPR000788">
    <property type="entry name" value="RNR_lg_C"/>
</dbReference>
<evidence type="ECO:0000313" key="14">
    <source>
        <dbReference type="EMBL" id="SLN58102.1"/>
    </source>
</evidence>
<proteinExistence type="inferred from homology"/>
<dbReference type="PANTHER" id="PTHR43371:SF1">
    <property type="entry name" value="RIBONUCLEOSIDE-DIPHOSPHATE REDUCTASE"/>
    <property type="match status" value="1"/>
</dbReference>
<keyword evidence="15" id="KW-1185">Reference proteome</keyword>
<keyword evidence="6 11" id="KW-0560">Oxidoreductase</keyword>
<reference evidence="14 15" key="1">
    <citation type="submission" date="2017-03" db="EMBL/GenBank/DDBJ databases">
        <authorList>
            <person name="Afonso C.L."/>
            <person name="Miller P.J."/>
            <person name="Scott M.A."/>
            <person name="Spackman E."/>
            <person name="Goraichik I."/>
            <person name="Dimitrov K.M."/>
            <person name="Suarez D.L."/>
            <person name="Swayne D.E."/>
        </authorList>
    </citation>
    <scope>NUCLEOTIDE SEQUENCE [LARGE SCALE GENOMIC DNA]</scope>
    <source>
        <strain evidence="14 15">CECT 8397</strain>
    </source>
</reference>
<evidence type="ECO:0000256" key="2">
    <source>
        <dbReference type="ARBA" id="ARBA00007405"/>
    </source>
</evidence>
<evidence type="ECO:0000256" key="4">
    <source>
        <dbReference type="ARBA" id="ARBA00022634"/>
    </source>
</evidence>
<dbReference type="RefSeq" id="WP_085865438.1">
    <property type="nucleotide sequence ID" value="NZ_FWFT01000006.1"/>
</dbReference>
<dbReference type="GO" id="GO:0031419">
    <property type="term" value="F:cobalamin binding"/>
    <property type="evidence" value="ECO:0007669"/>
    <property type="project" value="UniProtKB-KW"/>
</dbReference>
<evidence type="ECO:0000256" key="1">
    <source>
        <dbReference type="ARBA" id="ARBA00001922"/>
    </source>
</evidence>
<evidence type="ECO:0000256" key="7">
    <source>
        <dbReference type="ARBA" id="ARBA00023116"/>
    </source>
</evidence>
<keyword evidence="5 11" id="KW-0547">Nucleotide-binding</keyword>
<organism evidence="14 15">
    <name type="scientific">Pseudooctadecabacter jejudonensis</name>
    <dbReference type="NCBI Taxonomy" id="1391910"/>
    <lineage>
        <taxon>Bacteria</taxon>
        <taxon>Pseudomonadati</taxon>
        <taxon>Pseudomonadota</taxon>
        <taxon>Alphaproteobacteria</taxon>
        <taxon>Rhodobacterales</taxon>
        <taxon>Paracoccaceae</taxon>
        <taxon>Pseudooctadecabacter</taxon>
    </lineage>
</organism>
<evidence type="ECO:0000256" key="8">
    <source>
        <dbReference type="ARBA" id="ARBA00023157"/>
    </source>
</evidence>
<dbReference type="OrthoDB" id="9762933at2"/>
<dbReference type="GO" id="GO:0071897">
    <property type="term" value="P:DNA biosynthetic process"/>
    <property type="evidence" value="ECO:0007669"/>
    <property type="project" value="UniProtKB-KW"/>
</dbReference>
<dbReference type="EC" id="1.17.4.1" evidence="11"/>
<dbReference type="EMBL" id="FWFT01000006">
    <property type="protein sequence ID" value="SLN58102.1"/>
    <property type="molecule type" value="Genomic_DNA"/>
</dbReference>
<evidence type="ECO:0000256" key="11">
    <source>
        <dbReference type="RuleBase" id="RU364064"/>
    </source>
</evidence>
<dbReference type="Gene3D" id="3.20.70.20">
    <property type="match status" value="1"/>
</dbReference>
<accession>A0A1Y5TDU5</accession>
<keyword evidence="7" id="KW-0215">Deoxyribonucleotide synthesis</keyword>
<comment type="cofactor">
    <cofactor evidence="1 11">
        <name>adenosylcob(III)alamin</name>
        <dbReference type="ChEBI" id="CHEBI:18408"/>
    </cofactor>
</comment>
<dbReference type="CDD" id="cd02888">
    <property type="entry name" value="RNR_II_dimer"/>
    <property type="match status" value="1"/>
</dbReference>
<comment type="function">
    <text evidence="11">Catalyzes the reduction of ribonucleotides to deoxyribonucleotides. May function to provide a pool of deoxyribonucleotide precursors for DNA repair during oxygen limitation and/or for immediate growth after restoration of oxygen.</text>
</comment>
<evidence type="ECO:0000256" key="3">
    <source>
        <dbReference type="ARBA" id="ARBA00022628"/>
    </source>
</evidence>
<dbReference type="SUPFAM" id="SSF51998">
    <property type="entry name" value="PFL-like glycyl radical enzymes"/>
    <property type="match status" value="1"/>
</dbReference>
<evidence type="ECO:0000313" key="15">
    <source>
        <dbReference type="Proteomes" id="UP000193623"/>
    </source>
</evidence>
<evidence type="ECO:0000256" key="9">
    <source>
        <dbReference type="ARBA" id="ARBA00023285"/>
    </source>
</evidence>
<dbReference type="PANTHER" id="PTHR43371">
    <property type="entry name" value="VITAMIN B12-DEPENDENT RIBONUCLEOTIDE REDUCTASE"/>
    <property type="match status" value="1"/>
</dbReference>
<evidence type="ECO:0000256" key="5">
    <source>
        <dbReference type="ARBA" id="ARBA00022741"/>
    </source>
</evidence>
<feature type="domain" description="Ribonucleotide reductase large subunit N-terminal" evidence="12">
    <location>
        <begin position="17"/>
        <end position="90"/>
    </location>
</feature>
<sequence>MKDTHRVNSGPVGLSQPISEQIWAAKYQHKTDGHCHDHTIQNTWSRVAAGLAACEDGTQRAKIEGQFFAAMQNFQLIPAGRILAGSGTDRHVTLSNTFVMRTLPDSVEGIMDTLKDAALTMKMGGGIGFDFSTLRPSGFRVEGLDCPAAGPLAAMDIFDATCRMLVTGMGRGAMMATMRCDHPDIEAFVMAKSDRTRLRNFNLSVMVTDDFMEAVEEDRTWSLKWEGEVTRTVRARDLWNVIMKQTHSAAEPGVLFIDRINAQNPMHYRETIAATNSCAEQPLPPFGTCPLASINLAQLVSNPFTKEARLDVGRLRSLTSTAVRMLDNVLEVSRFPLAQQAALAKRQRRIGIGVTGVADAIAMLGAKYGSAKAVFLLGSWMQTLQNAAYAASADLARERGAFPDFDAAHHMQTAQVQSLDPEVRALVAEHGLRNATLTSIAPTGTISMLAGNVSSGIEPIFATSFNRVVTRPDGTKETERVMDYAAMVFGRLYGEDTPLPESFVSVADLSPADHVAMQAAAQKWVDSGISKTVNCPEDISFEAFKSVYRDAFDSGCKGCTTFRPNDVTGSVLST</sequence>
<dbReference type="PRINTS" id="PR01183">
    <property type="entry name" value="RIBORDTASEM1"/>
</dbReference>
<keyword evidence="3 11" id="KW-0846">Cobalamin</keyword>
<evidence type="ECO:0000256" key="10">
    <source>
        <dbReference type="ARBA" id="ARBA00047754"/>
    </source>
</evidence>
<keyword evidence="9 11" id="KW-0170">Cobalt</keyword>
<dbReference type="NCBIfam" id="TIGR02504">
    <property type="entry name" value="NrdJ_Z"/>
    <property type="match status" value="1"/>
</dbReference>
<dbReference type="InterPro" id="IPR050862">
    <property type="entry name" value="RdRp_reductase_class-2"/>
</dbReference>
<dbReference type="GO" id="GO:0004748">
    <property type="term" value="F:ribonucleoside-diphosphate reductase activity, thioredoxin disulfide as acceptor"/>
    <property type="evidence" value="ECO:0007669"/>
    <property type="project" value="UniProtKB-EC"/>
</dbReference>
<dbReference type="GO" id="GO:0005524">
    <property type="term" value="F:ATP binding"/>
    <property type="evidence" value="ECO:0007669"/>
    <property type="project" value="InterPro"/>
</dbReference>
<keyword evidence="4 11" id="KW-0237">DNA synthesis</keyword>
<dbReference type="InterPro" id="IPR013344">
    <property type="entry name" value="RNR_NrdJ/NrdZ"/>
</dbReference>
<evidence type="ECO:0000256" key="6">
    <source>
        <dbReference type="ARBA" id="ARBA00023002"/>
    </source>
</evidence>
<comment type="similarity">
    <text evidence="2 11">Belongs to the ribonucleoside diphosphate reductase class-2 family.</text>
</comment>
<keyword evidence="8" id="KW-1015">Disulfide bond</keyword>
<comment type="catalytic activity">
    <reaction evidence="10 11">
        <text>a 2'-deoxyribonucleoside 5'-diphosphate + [thioredoxin]-disulfide + H2O = a ribonucleoside 5'-diphosphate + [thioredoxin]-dithiol</text>
        <dbReference type="Rhea" id="RHEA:23252"/>
        <dbReference type="Rhea" id="RHEA-COMP:10698"/>
        <dbReference type="Rhea" id="RHEA-COMP:10700"/>
        <dbReference type="ChEBI" id="CHEBI:15377"/>
        <dbReference type="ChEBI" id="CHEBI:29950"/>
        <dbReference type="ChEBI" id="CHEBI:50058"/>
        <dbReference type="ChEBI" id="CHEBI:57930"/>
        <dbReference type="ChEBI" id="CHEBI:73316"/>
        <dbReference type="EC" id="1.17.4.1"/>
    </reaction>
</comment>
<dbReference type="Proteomes" id="UP000193623">
    <property type="component" value="Unassembled WGS sequence"/>
</dbReference>
<evidence type="ECO:0000259" key="13">
    <source>
        <dbReference type="Pfam" id="PF02867"/>
    </source>
</evidence>
<dbReference type="AlphaFoldDB" id="A0A1Y5TDU5"/>
<dbReference type="Pfam" id="PF02867">
    <property type="entry name" value="Ribonuc_red_lgC"/>
    <property type="match status" value="1"/>
</dbReference>
<feature type="domain" description="Ribonucleotide reductase large subunit C-terminal" evidence="13">
    <location>
        <begin position="97"/>
        <end position="561"/>
    </location>
</feature>
<gene>
    <name evidence="14" type="primary">nrdZ_2</name>
    <name evidence="14" type="ORF">PSJ8397_03042</name>
</gene>
<evidence type="ECO:0000259" key="12">
    <source>
        <dbReference type="Pfam" id="PF00317"/>
    </source>
</evidence>